<accession>A0A9N8HJX5</accession>
<reference evidence="2" key="1">
    <citation type="submission" date="2020-06" db="EMBL/GenBank/DDBJ databases">
        <authorList>
            <consortium name="Plant Systems Biology data submission"/>
        </authorList>
    </citation>
    <scope>NUCLEOTIDE SEQUENCE</scope>
    <source>
        <strain evidence="2">D6</strain>
    </source>
</reference>
<evidence type="ECO:0000313" key="2">
    <source>
        <dbReference type="EMBL" id="CAB9516626.1"/>
    </source>
</evidence>
<proteinExistence type="predicted"/>
<feature type="region of interest" description="Disordered" evidence="1">
    <location>
        <begin position="1"/>
        <end position="48"/>
    </location>
</feature>
<dbReference type="EMBL" id="CAICTM010000795">
    <property type="protein sequence ID" value="CAB9516626.1"/>
    <property type="molecule type" value="Genomic_DNA"/>
</dbReference>
<comment type="caution">
    <text evidence="2">The sequence shown here is derived from an EMBL/GenBank/DDBJ whole genome shotgun (WGS) entry which is preliminary data.</text>
</comment>
<dbReference type="Proteomes" id="UP001153069">
    <property type="component" value="Unassembled WGS sequence"/>
</dbReference>
<protein>
    <submittedName>
        <fullName evidence="2">Uncharacterized protein</fullName>
    </submittedName>
</protein>
<keyword evidence="3" id="KW-1185">Reference proteome</keyword>
<sequence length="166" mass="17714">MGKKSKNPQKNKASTPQEPSAPTQPPNNNNPQQPVSYPPSDGPSNEELECLQTSSESLQAKLDQLTTLALANDRAGFVAQFVPLDLSPSDSAAYLQDLTTAPEAAGQWTNLASEIAAIAAGKGVTNIEGDQTRRAVFYFEHPLLPGCDREVTFVCAPGSTEWRAEG</sequence>
<gene>
    <name evidence="2" type="ORF">SEMRO_796_G203700.1</name>
</gene>
<evidence type="ECO:0000313" key="3">
    <source>
        <dbReference type="Proteomes" id="UP001153069"/>
    </source>
</evidence>
<evidence type="ECO:0000256" key="1">
    <source>
        <dbReference type="SAM" id="MobiDB-lite"/>
    </source>
</evidence>
<name>A0A9N8HJX5_9STRA</name>
<organism evidence="2 3">
    <name type="scientific">Seminavis robusta</name>
    <dbReference type="NCBI Taxonomy" id="568900"/>
    <lineage>
        <taxon>Eukaryota</taxon>
        <taxon>Sar</taxon>
        <taxon>Stramenopiles</taxon>
        <taxon>Ochrophyta</taxon>
        <taxon>Bacillariophyta</taxon>
        <taxon>Bacillariophyceae</taxon>
        <taxon>Bacillariophycidae</taxon>
        <taxon>Naviculales</taxon>
        <taxon>Naviculaceae</taxon>
        <taxon>Seminavis</taxon>
    </lineage>
</organism>
<dbReference type="AlphaFoldDB" id="A0A9N8HJX5"/>
<feature type="compositionally biased region" description="Low complexity" evidence="1">
    <location>
        <begin position="26"/>
        <end position="35"/>
    </location>
</feature>